<dbReference type="Proteomes" id="UP000004310">
    <property type="component" value="Unassembled WGS sequence"/>
</dbReference>
<accession>Q0G4I2</accession>
<organism evidence="2 3">
    <name type="scientific">Fulvimarina pelagi HTCC2506</name>
    <dbReference type="NCBI Taxonomy" id="314231"/>
    <lineage>
        <taxon>Bacteria</taxon>
        <taxon>Pseudomonadati</taxon>
        <taxon>Pseudomonadota</taxon>
        <taxon>Alphaproteobacteria</taxon>
        <taxon>Hyphomicrobiales</taxon>
        <taxon>Aurantimonadaceae</taxon>
        <taxon>Fulvimarina</taxon>
    </lineage>
</organism>
<evidence type="ECO:0000313" key="2">
    <source>
        <dbReference type="EMBL" id="EAU41499.1"/>
    </source>
</evidence>
<dbReference type="RefSeq" id="WP_007067874.1">
    <property type="nucleotide sequence ID" value="NZ_DS022272.1"/>
</dbReference>
<dbReference type="InterPro" id="IPR029058">
    <property type="entry name" value="AB_hydrolase_fold"/>
</dbReference>
<dbReference type="GO" id="GO:0004806">
    <property type="term" value="F:triacylglycerol lipase activity"/>
    <property type="evidence" value="ECO:0007669"/>
    <property type="project" value="TreeGrafter"/>
</dbReference>
<evidence type="ECO:0000313" key="3">
    <source>
        <dbReference type="Proteomes" id="UP000004310"/>
    </source>
</evidence>
<dbReference type="PANTHER" id="PTHR43433:SF5">
    <property type="entry name" value="AB HYDROLASE-1 DOMAIN-CONTAINING PROTEIN"/>
    <property type="match status" value="1"/>
</dbReference>
<dbReference type="PANTHER" id="PTHR43433">
    <property type="entry name" value="HYDROLASE, ALPHA/BETA FOLD FAMILY PROTEIN"/>
    <property type="match status" value="1"/>
</dbReference>
<feature type="domain" description="AB hydrolase-1" evidence="1">
    <location>
        <begin position="36"/>
        <end position="278"/>
    </location>
</feature>
<dbReference type="Pfam" id="PF00561">
    <property type="entry name" value="Abhydrolase_1"/>
    <property type="match status" value="1"/>
</dbReference>
<reference evidence="2 3" key="1">
    <citation type="journal article" date="2010" name="J. Bacteriol.">
        <title>Genome sequence of Fulvimarina pelagi HTCC2506T, a Mn(II)-oxidizing alphaproteobacterium possessing an aerobic anoxygenic photosynthetic gene cluster and Xanthorhodopsin.</title>
        <authorList>
            <person name="Kang I."/>
            <person name="Oh H.M."/>
            <person name="Lim S.I."/>
            <person name="Ferriera S."/>
            <person name="Giovannoni S.J."/>
            <person name="Cho J.C."/>
        </authorList>
    </citation>
    <scope>NUCLEOTIDE SEQUENCE [LARGE SCALE GENOMIC DNA]</scope>
    <source>
        <strain evidence="2 3">HTCC2506</strain>
    </source>
</reference>
<dbReference type="SUPFAM" id="SSF53474">
    <property type="entry name" value="alpha/beta-Hydrolases"/>
    <property type="match status" value="1"/>
</dbReference>
<proteinExistence type="predicted"/>
<name>Q0G4I2_9HYPH</name>
<dbReference type="STRING" id="217511.GCA_001463845_02407"/>
<protein>
    <recommendedName>
        <fullName evidence="1">AB hydrolase-1 domain-containing protein</fullName>
    </recommendedName>
</protein>
<dbReference type="HOGENOM" id="CLU_020336_1_1_5"/>
<dbReference type="EMBL" id="AATP01000002">
    <property type="protein sequence ID" value="EAU41499.1"/>
    <property type="molecule type" value="Genomic_DNA"/>
</dbReference>
<comment type="caution">
    <text evidence="2">The sequence shown here is derived from an EMBL/GenBank/DDBJ whole genome shotgun (WGS) entry which is preliminary data.</text>
</comment>
<evidence type="ECO:0000259" key="1">
    <source>
        <dbReference type="Pfam" id="PF00561"/>
    </source>
</evidence>
<dbReference type="eggNOG" id="COG0596">
    <property type="taxonomic scope" value="Bacteria"/>
</dbReference>
<dbReference type="AlphaFoldDB" id="Q0G4I2"/>
<sequence>MTEEQTGDQGRIVTYERDGLTLAMRIFGPADGTTAPVVCLPGLTRNSRDFIAFANAIRELDPTRSVIAFDYRGRGMSDAAPEAAGYNAAEEAKDVLEGLDRLKVTKVDLVGTSRGVIVIHLIAAMAVERIRRIVFNDAGPRIEADGLLSIRDYLGAARAHESLARATDAVEALFKSTFPALGRRDFERQAWAISIERSGVWVVDYDPKLLRTLDELRAGKPLPELWELFELLAEKPLLVLRGEHSDILSTATTDEMAARHPNCKVHTVGGQGHAPFLETAGLPQLILNFLRL</sequence>
<dbReference type="Gene3D" id="3.40.50.1820">
    <property type="entry name" value="alpha/beta hydrolase"/>
    <property type="match status" value="1"/>
</dbReference>
<dbReference type="InterPro" id="IPR000073">
    <property type="entry name" value="AB_hydrolase_1"/>
</dbReference>
<gene>
    <name evidence="2" type="ORF">FP2506_13739</name>
</gene>
<dbReference type="InterPro" id="IPR050471">
    <property type="entry name" value="AB_hydrolase"/>
</dbReference>
<dbReference type="GO" id="GO:0046503">
    <property type="term" value="P:glycerolipid catabolic process"/>
    <property type="evidence" value="ECO:0007669"/>
    <property type="project" value="TreeGrafter"/>
</dbReference>
<dbReference type="ESTHER" id="9rhiz-q0g4i2">
    <property type="family name" value="6_AlphaBeta_hydrolase"/>
</dbReference>
<keyword evidence="3" id="KW-1185">Reference proteome</keyword>